<dbReference type="EC" id="2.1.1.72" evidence="1"/>
<dbReference type="GO" id="GO:0009007">
    <property type="term" value="F:site-specific DNA-methyltransferase (adenine-specific) activity"/>
    <property type="evidence" value="ECO:0007669"/>
    <property type="project" value="UniProtKB-EC"/>
</dbReference>
<dbReference type="Pfam" id="PF07669">
    <property type="entry name" value="Eco57I"/>
    <property type="match status" value="1"/>
</dbReference>
<organism evidence="7 8">
    <name type="scientific">Haliscomenobacter hydrossis (strain ATCC 27775 / DSM 1100 / LMG 10767 / O)</name>
    <dbReference type="NCBI Taxonomy" id="760192"/>
    <lineage>
        <taxon>Bacteria</taxon>
        <taxon>Pseudomonadati</taxon>
        <taxon>Bacteroidota</taxon>
        <taxon>Saprospiria</taxon>
        <taxon>Saprospirales</taxon>
        <taxon>Haliscomenobacteraceae</taxon>
        <taxon>Haliscomenobacter</taxon>
    </lineage>
</organism>
<protein>
    <recommendedName>
        <fullName evidence="1">site-specific DNA-methyltransferase (adenine-specific)</fullName>
        <ecNumber evidence="1">2.1.1.72</ecNumber>
    </recommendedName>
</protein>
<dbReference type="AlphaFoldDB" id="F4KT03"/>
<dbReference type="GO" id="GO:0006304">
    <property type="term" value="P:DNA modification"/>
    <property type="evidence" value="ECO:0007669"/>
    <property type="project" value="InterPro"/>
</dbReference>
<dbReference type="PRINTS" id="PR00507">
    <property type="entry name" value="N12N6MTFRASE"/>
</dbReference>
<dbReference type="REBASE" id="35639">
    <property type="entry name" value="Hhy1100ORF2190P"/>
</dbReference>
<keyword evidence="3" id="KW-0808">Transferase</keyword>
<evidence type="ECO:0000256" key="2">
    <source>
        <dbReference type="ARBA" id="ARBA00022603"/>
    </source>
</evidence>
<comment type="catalytic activity">
    <reaction evidence="5">
        <text>a 2'-deoxyadenosine in DNA + S-adenosyl-L-methionine = an N(6)-methyl-2'-deoxyadenosine in DNA + S-adenosyl-L-homocysteine + H(+)</text>
        <dbReference type="Rhea" id="RHEA:15197"/>
        <dbReference type="Rhea" id="RHEA-COMP:12418"/>
        <dbReference type="Rhea" id="RHEA-COMP:12419"/>
        <dbReference type="ChEBI" id="CHEBI:15378"/>
        <dbReference type="ChEBI" id="CHEBI:57856"/>
        <dbReference type="ChEBI" id="CHEBI:59789"/>
        <dbReference type="ChEBI" id="CHEBI:90615"/>
        <dbReference type="ChEBI" id="CHEBI:90616"/>
        <dbReference type="EC" id="2.1.1.72"/>
    </reaction>
</comment>
<gene>
    <name evidence="7" type="ordered locus">Halhy_2190</name>
</gene>
<dbReference type="HOGENOM" id="CLU_007039_0_0_10"/>
<reference evidence="7 8" key="1">
    <citation type="journal article" date="2011" name="Stand. Genomic Sci.">
        <title>Complete genome sequence of Haliscomenobacter hydrossis type strain (O).</title>
        <authorList>
            <consortium name="US DOE Joint Genome Institute (JGI-PGF)"/>
            <person name="Daligault H."/>
            <person name="Lapidus A."/>
            <person name="Zeytun A."/>
            <person name="Nolan M."/>
            <person name="Lucas S."/>
            <person name="Del Rio T.G."/>
            <person name="Tice H."/>
            <person name="Cheng J.F."/>
            <person name="Tapia R."/>
            <person name="Han C."/>
            <person name="Goodwin L."/>
            <person name="Pitluck S."/>
            <person name="Liolios K."/>
            <person name="Pagani I."/>
            <person name="Ivanova N."/>
            <person name="Huntemann M."/>
            <person name="Mavromatis K."/>
            <person name="Mikhailova N."/>
            <person name="Pati A."/>
            <person name="Chen A."/>
            <person name="Palaniappan K."/>
            <person name="Land M."/>
            <person name="Hauser L."/>
            <person name="Brambilla E.M."/>
            <person name="Rohde M."/>
            <person name="Verbarg S."/>
            <person name="Goker M."/>
            <person name="Bristow J."/>
            <person name="Eisen J.A."/>
            <person name="Markowitz V."/>
            <person name="Hugenholtz P."/>
            <person name="Kyrpides N.C."/>
            <person name="Klenk H.P."/>
            <person name="Woyke T."/>
        </authorList>
    </citation>
    <scope>NUCLEOTIDE SEQUENCE [LARGE SCALE GENOMIC DNA]</scope>
    <source>
        <strain evidence="8">ATCC 27775 / DSM 1100 / LMG 10767 / O</strain>
    </source>
</reference>
<evidence type="ECO:0000256" key="4">
    <source>
        <dbReference type="ARBA" id="ARBA00022691"/>
    </source>
</evidence>
<dbReference type="STRING" id="760192.Halhy_2190"/>
<dbReference type="Proteomes" id="UP000008461">
    <property type="component" value="Chromosome"/>
</dbReference>
<dbReference type="eggNOG" id="COG0286">
    <property type="taxonomic scope" value="Bacteria"/>
</dbReference>
<accession>F4KT03</accession>
<evidence type="ECO:0000313" key="7">
    <source>
        <dbReference type="EMBL" id="AEE50073.1"/>
    </source>
</evidence>
<dbReference type="GO" id="GO:0032259">
    <property type="term" value="P:methylation"/>
    <property type="evidence" value="ECO:0007669"/>
    <property type="project" value="UniProtKB-KW"/>
</dbReference>
<dbReference type="EMBL" id="CP002691">
    <property type="protein sequence ID" value="AEE50073.1"/>
    <property type="molecule type" value="Genomic_DNA"/>
</dbReference>
<evidence type="ECO:0000259" key="6">
    <source>
        <dbReference type="Pfam" id="PF07669"/>
    </source>
</evidence>
<sequence>MIDDVLSRFDFTPDTGLVWVTKSQEAANYTELLAINEAKRFKADAVYFRRFENSNHSVPQVYIYDRAFSDDELLETHTNLWSSGVVPLFYVATSTEVKIYNCSKSLEGKGKKNLRLDPIQIFSLIGDIQQKIEAEKFSAKLFDNGTFWEEHPEILKVSESPYQKLLNGLLNAKKNLEQQQELHLSPSTISKLLIIGVLVKYLEDKEDKNGTNLLEISRDFYQQFPDCKQFTDILRNGYINAFLEELNIKFNGKVFDLKPEEKQELGKANLSYVAAVFDADIEGHQYVLWKLYAFNFLPIELISGIYEAFLKKEKGVVYTPPYLVNLLIDECMPLDKAEEMFSTGTFKVLDPACGSGIFLVAALKRMVQWQAILNYKATESIDYPNIETIKRIVRDNIFGVDIEEGATFISIFSLCIAICDKLSPMQIWNELRFDDLGEENIVTDNFFGVFDQLKAQGFDLVIGNPPFNPPSGFSKLGYFDLIQKNFSITPNLLISGGQLALFFLDKAVELRRSGGKICFILPANSWLYNSKATPYRTFFMENYRVEKIFDFTHLSDRLFHGSATPAVCATIATDLQPKERLGKVLHIIIKRSKVAEERFYFEIDHYDVHQIKYKIALDNSLVWKCNLFSGGRLIQLISYLSGLRSLDEFLFKMKNEKNWVYGEGYKANDYAVASEKNTYVEAEWITDKQTVEKLDESGMTITIEQRKYFSRPRSTKKNIFKPPHILIKESLGKNKIPMAFSEEYLCFNDRIFGIHAPLDQRNELFRLYESFLRSSSLNRLYALTTSGESGVTKSPFVLDGIDILKIPYPENPEDIQLGYSEKIIQDDVLNYYIKSSSNSEKSPLNYSTTESHLHAFGEVFCNTLNPIYEQNGMKWFSLGFQFDQTTVMHVFCFGKPQQGILPEIFEGGLAGIEKLLYNTTRRNIRISRVLREYLHIEGYDVLILIKPRALRYWLRSIALRDADETFADLKISGF</sequence>
<keyword evidence="4" id="KW-0949">S-adenosyl-L-methionine</keyword>
<dbReference type="Gene3D" id="3.40.50.150">
    <property type="entry name" value="Vaccinia Virus protein VP39"/>
    <property type="match status" value="1"/>
</dbReference>
<keyword evidence="8" id="KW-1185">Reference proteome</keyword>
<evidence type="ECO:0000256" key="5">
    <source>
        <dbReference type="ARBA" id="ARBA00047942"/>
    </source>
</evidence>
<evidence type="ECO:0000256" key="1">
    <source>
        <dbReference type="ARBA" id="ARBA00011900"/>
    </source>
</evidence>
<dbReference type="KEGG" id="hhy:Halhy_2190"/>
<keyword evidence="2" id="KW-0489">Methyltransferase</keyword>
<dbReference type="InterPro" id="IPR011639">
    <property type="entry name" value="MethylTrfase_TaqI-like_dom"/>
</dbReference>
<dbReference type="InterPro" id="IPR029063">
    <property type="entry name" value="SAM-dependent_MTases_sf"/>
</dbReference>
<proteinExistence type="predicted"/>
<dbReference type="PROSITE" id="PS00092">
    <property type="entry name" value="N6_MTASE"/>
    <property type="match status" value="1"/>
</dbReference>
<evidence type="ECO:0000313" key="8">
    <source>
        <dbReference type="Proteomes" id="UP000008461"/>
    </source>
</evidence>
<dbReference type="OrthoDB" id="9814572at2"/>
<dbReference type="SUPFAM" id="SSF53335">
    <property type="entry name" value="S-adenosyl-L-methionine-dependent methyltransferases"/>
    <property type="match status" value="1"/>
</dbReference>
<dbReference type="InterPro" id="IPR002052">
    <property type="entry name" value="DNA_methylase_N6_adenine_CS"/>
</dbReference>
<dbReference type="GO" id="GO:0003676">
    <property type="term" value="F:nucleic acid binding"/>
    <property type="evidence" value="ECO:0007669"/>
    <property type="project" value="InterPro"/>
</dbReference>
<evidence type="ECO:0000256" key="3">
    <source>
        <dbReference type="ARBA" id="ARBA00022679"/>
    </source>
</evidence>
<dbReference type="PANTHER" id="PTHR33841:SF1">
    <property type="entry name" value="DNA METHYLTRANSFERASE A"/>
    <property type="match status" value="1"/>
</dbReference>
<dbReference type="RefSeq" id="WP_013764625.1">
    <property type="nucleotide sequence ID" value="NC_015510.1"/>
</dbReference>
<feature type="domain" description="Type II methyltransferase M.TaqI-like" evidence="6">
    <location>
        <begin position="396"/>
        <end position="552"/>
    </location>
</feature>
<reference key="2">
    <citation type="submission" date="2011-04" db="EMBL/GenBank/DDBJ databases">
        <title>Complete sequence of chromosome of Haliscomenobacter hydrossis DSM 1100.</title>
        <authorList>
            <consortium name="US DOE Joint Genome Institute (JGI-PGF)"/>
            <person name="Lucas S."/>
            <person name="Han J."/>
            <person name="Lapidus A."/>
            <person name="Bruce D."/>
            <person name="Goodwin L."/>
            <person name="Pitluck S."/>
            <person name="Peters L."/>
            <person name="Kyrpides N."/>
            <person name="Mavromatis K."/>
            <person name="Ivanova N."/>
            <person name="Ovchinnikova G."/>
            <person name="Pagani I."/>
            <person name="Daligault H."/>
            <person name="Detter J.C."/>
            <person name="Han C."/>
            <person name="Land M."/>
            <person name="Hauser L."/>
            <person name="Markowitz V."/>
            <person name="Cheng J.-F."/>
            <person name="Hugenholtz P."/>
            <person name="Woyke T."/>
            <person name="Wu D."/>
            <person name="Verbarg S."/>
            <person name="Frueling A."/>
            <person name="Brambilla E."/>
            <person name="Klenk H.-P."/>
            <person name="Eisen J.A."/>
        </authorList>
    </citation>
    <scope>NUCLEOTIDE SEQUENCE</scope>
    <source>
        <strain>DSM 1100</strain>
    </source>
</reference>
<name>F4KT03_HALH1</name>
<dbReference type="PANTHER" id="PTHR33841">
    <property type="entry name" value="DNA METHYLTRANSFERASE YEEA-RELATED"/>
    <property type="match status" value="1"/>
</dbReference>
<dbReference type="InterPro" id="IPR050953">
    <property type="entry name" value="N4_N6_ade-DNA_methylase"/>
</dbReference>